<dbReference type="PANTHER" id="PTHR11685">
    <property type="entry name" value="RBR FAMILY RING FINGER AND IBR DOMAIN-CONTAINING"/>
    <property type="match status" value="1"/>
</dbReference>
<keyword evidence="6" id="KW-0677">Repeat</keyword>
<dbReference type="FunFam" id="3.30.40.10:FF:000416">
    <property type="entry name" value="RBR-type E3 ubiquitin transferase"/>
    <property type="match status" value="1"/>
</dbReference>
<dbReference type="CDD" id="cd20341">
    <property type="entry name" value="BRcat_RBR_RNF14"/>
    <property type="match status" value="1"/>
</dbReference>
<evidence type="ECO:0000256" key="8">
    <source>
        <dbReference type="ARBA" id="ARBA00022786"/>
    </source>
</evidence>
<keyword evidence="4" id="KW-0808">Transferase</keyword>
<sequence length="612" mass="66415">MNDRQQDELLALQAIYPDTVAWELLPNDEVEVRVVLPVEFEDDIQLEVWDREVAKPSAAATVQDVADKLQSANLAEGTSAAPHKGRGATSEARRAAQAGTGSRPARQQDERAPAHPDPSATAFQPRRNQPKACVERDAPARAPRLPPPPHKAPVSPPPVISSTGPPRIRFTPHAPSTPVAPAPATATPPRPASAPANPRRLALRYLPPLHLSVRLPAGYPETEGPRQISLSEEAGWLDAETQKAVEQSLNDIYAGDECLFGIMDVVSSTSPEFAATFRLSFPLVLRQSPTASSTSLSTTLSAFNTSASDTTFATTSHQCPLCFSSHRGTACIRLASCGCVFCTPCLNDYFSLLITEGLVRSVACPSEGCVLARALWEKEVGPKGEVEKEGERPGRLTADEVERLCGAEKRKRYEWLKEKVRVESDPSIAFCPRESCQAAVPKLSEDEEKLRVCPACNFSFCQFCKSSWHGSRNACALPQSSTIVSSYLEGDESTRQSLEAQYGMANIKRLVAAFEEERALRAWLDANATECPGCAAWVNKSEGCSHMTCSKCGSHFCYRCGQSLRPSDPYKHYNTPGGRCYGKLFDFAPGGEPDVGQWIGELLQADELAGLA</sequence>
<accession>A0A5C5G3H3</accession>
<evidence type="ECO:0000256" key="10">
    <source>
        <dbReference type="ARBA" id="ARBA00044508"/>
    </source>
</evidence>
<dbReference type="STRING" id="5288.A0A5C5G3H3"/>
<evidence type="ECO:0000256" key="3">
    <source>
        <dbReference type="ARBA" id="ARBA00012251"/>
    </source>
</evidence>
<dbReference type="InterPro" id="IPR047548">
    <property type="entry name" value="Rcat_RBR_RNF14"/>
</dbReference>
<keyword evidence="8" id="KW-0833">Ubl conjugation pathway</keyword>
<reference evidence="15 16" key="1">
    <citation type="submission" date="2019-03" db="EMBL/GenBank/DDBJ databases">
        <title>Rhodosporidium diobovatum UCD-FST 08-225 genome sequencing, assembly, and annotation.</title>
        <authorList>
            <person name="Fakankun I.U."/>
            <person name="Fristensky B."/>
            <person name="Levin D.B."/>
        </authorList>
    </citation>
    <scope>NUCLEOTIDE SEQUENCE [LARGE SCALE GENOMIC DNA]</scope>
    <source>
        <strain evidence="15 16">UCD-FST 08-225</strain>
    </source>
</reference>
<feature type="compositionally biased region" description="Pro residues" evidence="12">
    <location>
        <begin position="178"/>
        <end position="192"/>
    </location>
</feature>
<feature type="domain" description="RING-type" evidence="13">
    <location>
        <begin position="319"/>
        <end position="365"/>
    </location>
</feature>
<organism evidence="15 16">
    <name type="scientific">Rhodotorula diobovata</name>
    <dbReference type="NCBI Taxonomy" id="5288"/>
    <lineage>
        <taxon>Eukaryota</taxon>
        <taxon>Fungi</taxon>
        <taxon>Dikarya</taxon>
        <taxon>Basidiomycota</taxon>
        <taxon>Pucciniomycotina</taxon>
        <taxon>Microbotryomycetes</taxon>
        <taxon>Sporidiobolales</taxon>
        <taxon>Sporidiobolaceae</taxon>
        <taxon>Rhodotorula</taxon>
    </lineage>
</organism>
<dbReference type="InterPro" id="IPR002867">
    <property type="entry name" value="IBR_dom"/>
</dbReference>
<dbReference type="InterPro" id="IPR044066">
    <property type="entry name" value="TRIAD_supradom"/>
</dbReference>
<evidence type="ECO:0000256" key="6">
    <source>
        <dbReference type="ARBA" id="ARBA00022737"/>
    </source>
</evidence>
<evidence type="ECO:0000256" key="1">
    <source>
        <dbReference type="ARBA" id="ARBA00001798"/>
    </source>
</evidence>
<evidence type="ECO:0000256" key="9">
    <source>
        <dbReference type="ARBA" id="ARBA00022833"/>
    </source>
</evidence>
<dbReference type="SMART" id="SM00647">
    <property type="entry name" value="IBR"/>
    <property type="match status" value="2"/>
</dbReference>
<dbReference type="PROSITE" id="PS50089">
    <property type="entry name" value="ZF_RING_2"/>
    <property type="match status" value="1"/>
</dbReference>
<dbReference type="GO" id="GO:0008270">
    <property type="term" value="F:zinc ion binding"/>
    <property type="evidence" value="ECO:0007669"/>
    <property type="project" value="UniProtKB-KW"/>
</dbReference>
<dbReference type="OrthoDB" id="1431934at2759"/>
<evidence type="ECO:0000256" key="7">
    <source>
        <dbReference type="ARBA" id="ARBA00022771"/>
    </source>
</evidence>
<dbReference type="InterPro" id="IPR001841">
    <property type="entry name" value="Znf_RING"/>
</dbReference>
<dbReference type="InterPro" id="IPR006575">
    <property type="entry name" value="RWD_dom"/>
</dbReference>
<evidence type="ECO:0000256" key="4">
    <source>
        <dbReference type="ARBA" id="ARBA00022679"/>
    </source>
</evidence>
<dbReference type="Gene3D" id="3.30.40.10">
    <property type="entry name" value="Zinc/RING finger domain, C3HC4 (zinc finger)"/>
    <property type="match status" value="1"/>
</dbReference>
<dbReference type="Pfam" id="PF05773">
    <property type="entry name" value="RWD"/>
    <property type="match status" value="1"/>
</dbReference>
<dbReference type="AlphaFoldDB" id="A0A5C5G3H3"/>
<dbReference type="InterPro" id="IPR031127">
    <property type="entry name" value="E3_UB_ligase_RBR"/>
</dbReference>
<protein>
    <recommendedName>
        <fullName evidence="3">RBR-type E3 ubiquitin transferase</fullName>
        <ecNumber evidence="3">2.3.2.31</ecNumber>
    </recommendedName>
</protein>
<evidence type="ECO:0000256" key="12">
    <source>
        <dbReference type="SAM" id="MobiDB-lite"/>
    </source>
</evidence>
<dbReference type="CDD" id="cd20354">
    <property type="entry name" value="Rcat_RBR_RNF14"/>
    <property type="match status" value="1"/>
</dbReference>
<feature type="compositionally biased region" description="Pro residues" evidence="12">
    <location>
        <begin position="144"/>
        <end position="159"/>
    </location>
</feature>
<dbReference type="Gene3D" id="1.20.120.1750">
    <property type="match status" value="1"/>
</dbReference>
<dbReference type="InterPro" id="IPR013083">
    <property type="entry name" value="Znf_RING/FYVE/PHD"/>
</dbReference>
<evidence type="ECO:0000256" key="5">
    <source>
        <dbReference type="ARBA" id="ARBA00022723"/>
    </source>
</evidence>
<evidence type="ECO:0000256" key="2">
    <source>
        <dbReference type="ARBA" id="ARBA00004906"/>
    </source>
</evidence>
<dbReference type="Gene3D" id="3.10.110.10">
    <property type="entry name" value="Ubiquitin Conjugating Enzyme"/>
    <property type="match status" value="1"/>
</dbReference>
<dbReference type="Pfam" id="PF01485">
    <property type="entry name" value="IBR"/>
    <property type="match status" value="2"/>
</dbReference>
<dbReference type="CDD" id="cd23820">
    <property type="entry name" value="RWD_RNF14"/>
    <property type="match status" value="1"/>
</dbReference>
<keyword evidence="5" id="KW-0479">Metal-binding</keyword>
<evidence type="ECO:0000256" key="11">
    <source>
        <dbReference type="PROSITE-ProRule" id="PRU00175"/>
    </source>
</evidence>
<dbReference type="PROSITE" id="PS51873">
    <property type="entry name" value="TRIAD"/>
    <property type="match status" value="1"/>
</dbReference>
<comment type="caution">
    <text evidence="15">The sequence shown here is derived from an EMBL/GenBank/DDBJ whole genome shotgun (WGS) entry which is preliminary data.</text>
</comment>
<proteinExistence type="inferred from homology"/>
<dbReference type="GO" id="GO:0061630">
    <property type="term" value="F:ubiquitin protein ligase activity"/>
    <property type="evidence" value="ECO:0007669"/>
    <property type="project" value="UniProtKB-EC"/>
</dbReference>
<evidence type="ECO:0000313" key="16">
    <source>
        <dbReference type="Proteomes" id="UP000311382"/>
    </source>
</evidence>
<keyword evidence="9" id="KW-0862">Zinc</keyword>
<feature type="domain" description="RING-type" evidence="14">
    <location>
        <begin position="315"/>
        <end position="584"/>
    </location>
</feature>
<dbReference type="GO" id="GO:0016567">
    <property type="term" value="P:protein ubiquitination"/>
    <property type="evidence" value="ECO:0007669"/>
    <property type="project" value="InterPro"/>
</dbReference>
<dbReference type="Proteomes" id="UP000311382">
    <property type="component" value="Unassembled WGS sequence"/>
</dbReference>
<name>A0A5C5G3H3_9BASI</name>
<gene>
    <name evidence="15" type="ORF">DMC30DRAFT_391148</name>
</gene>
<keyword evidence="16" id="KW-1185">Reference proteome</keyword>
<evidence type="ECO:0000259" key="14">
    <source>
        <dbReference type="PROSITE" id="PS51873"/>
    </source>
</evidence>
<dbReference type="EC" id="2.3.2.31" evidence="3"/>
<dbReference type="InterPro" id="IPR016135">
    <property type="entry name" value="UBQ-conjugating_enzyme/RWD"/>
</dbReference>
<dbReference type="SUPFAM" id="SSF57850">
    <property type="entry name" value="RING/U-box"/>
    <property type="match status" value="3"/>
</dbReference>
<feature type="region of interest" description="Disordered" evidence="12">
    <location>
        <begin position="74"/>
        <end position="196"/>
    </location>
</feature>
<comment type="similarity">
    <text evidence="10">Belongs to the RBR family. RNF14 subfamily.</text>
</comment>
<dbReference type="EMBL" id="SOZI01000019">
    <property type="protein sequence ID" value="TNY22864.1"/>
    <property type="molecule type" value="Genomic_DNA"/>
</dbReference>
<evidence type="ECO:0000259" key="13">
    <source>
        <dbReference type="PROSITE" id="PS50089"/>
    </source>
</evidence>
<comment type="catalytic activity">
    <reaction evidence="1">
        <text>[E2 ubiquitin-conjugating enzyme]-S-ubiquitinyl-L-cysteine + [acceptor protein]-L-lysine = [E2 ubiquitin-conjugating enzyme]-L-cysteine + [acceptor protein]-N(6)-ubiquitinyl-L-lysine.</text>
        <dbReference type="EC" id="2.3.2.31"/>
    </reaction>
</comment>
<comment type="pathway">
    <text evidence="2">Protein modification; protein ubiquitination.</text>
</comment>
<evidence type="ECO:0000313" key="15">
    <source>
        <dbReference type="EMBL" id="TNY22864.1"/>
    </source>
</evidence>
<keyword evidence="7 11" id="KW-0863">Zinc-finger</keyword>